<comment type="caution">
    <text evidence="3">The sequence shown here is derived from an EMBL/GenBank/DDBJ whole genome shotgun (WGS) entry which is preliminary data.</text>
</comment>
<feature type="transmembrane region" description="Helical" evidence="2">
    <location>
        <begin position="29"/>
        <end position="47"/>
    </location>
</feature>
<organism evidence="3 4">
    <name type="scientific">Leishmania donovani</name>
    <dbReference type="NCBI Taxonomy" id="5661"/>
    <lineage>
        <taxon>Eukaryota</taxon>
        <taxon>Discoba</taxon>
        <taxon>Euglenozoa</taxon>
        <taxon>Kinetoplastea</taxon>
        <taxon>Metakinetoplastina</taxon>
        <taxon>Trypanosomatida</taxon>
        <taxon>Trypanosomatidae</taxon>
        <taxon>Leishmaniinae</taxon>
        <taxon>Leishmania</taxon>
    </lineage>
</organism>
<evidence type="ECO:0000256" key="1">
    <source>
        <dbReference type="SAM" id="MobiDB-lite"/>
    </source>
</evidence>
<name>A0A504XH86_LEIDO</name>
<dbReference type="VEuPathDB" id="TriTrypDB:LDHU3_35.6040"/>
<dbReference type="EMBL" id="RHLD01000013">
    <property type="protein sequence ID" value="TPP47883.1"/>
    <property type="molecule type" value="Genomic_DNA"/>
</dbReference>
<dbReference type="GO" id="GO:0016020">
    <property type="term" value="C:membrane"/>
    <property type="evidence" value="ECO:0007669"/>
    <property type="project" value="GOC"/>
</dbReference>
<evidence type="ECO:0000313" key="3">
    <source>
        <dbReference type="EMBL" id="TPP47883.1"/>
    </source>
</evidence>
<dbReference type="AlphaFoldDB" id="A0A504XH86"/>
<dbReference type="GO" id="GO:0005783">
    <property type="term" value="C:endoplasmic reticulum"/>
    <property type="evidence" value="ECO:0007669"/>
    <property type="project" value="TreeGrafter"/>
</dbReference>
<dbReference type="VEuPathDB" id="TriTrypDB:LDHU3_35.6050"/>
<sequence length="912" mass="96246">MLAYLENYFDLRKSFVFYGAYHHKWPNQMIHVIFVPVIFTTAMSFLARVPIAGCVNLSHIVTAFYAASFIKMEPSAGTLYTPMIAVMEYLGSRVLIRHVPSSIGIHVLGWAAQIVGHKFIEGRQPAFMEDPLQAIHAAVFFVWLEVLFFLGYRPSMKAELEKMIEERIATMNAVKKTEKARCVEAAPKKANAWKSTAPVSDIPAPPPIGGVAAQTMLPSTCGEETDLPGVPRVGCVAVISYKPRSLHGFSACVVGMADGIAILGPDLTQRRYGRHCLLTRLLWRPVAPLEGGGGRSNATAREGESAAVSCSGTAILPHTKGSCASIVAVTACLVAGEDGNGAHAAQATAEDDTIAIVVAWSDATLQHHITVLMAQLRCILAPTSAGNVGSSGGHVEAGLVHVVAHDALPLCPMQSVLRLFYHPAMAASENKTAPNHVVMCSVYSSLGSTTPSAGHFGQSDVGASTNSAPANAVVKQSHPTVGSAAAAAELGGTSAAASTRRRGELLFLTVSACHVRGAAEATAAASPCVGSACANSCIQVRAGPSKGKDVAPWLLQFQPDRVICAFAVQSTTTSVIAAAGTTDGRVYLLGLTSQRLVLRISGPVADVMFVQTKRANGRSQTRNAVVDGLLDDAMEDDTRRNGSFSSQADAFAQHEGIDFAALVILDSAGHLLVLRAINSGAAITQSVADIPQIITLANGQQPTFTAVNSSTASLEGAPISSKNFHDLSTLRHFFSPCRLPLSQLQQQQQQQQRKQGRSDPSPANPPLASSSLTTSPVNQSFSTGATGAEEATIAGHILSRGLLCVTCVYNAKGDAELVVSTMGQVVVSVPFSPTDGCFRIAGFTITPAPMFYVGFVDFFADGNPTLVMAGLTNVLVASRPQSTIRDRVQLLLRLLDKKEREQQNVENGMADG</sequence>
<dbReference type="GO" id="GO:0046521">
    <property type="term" value="P:sphingoid catabolic process"/>
    <property type="evidence" value="ECO:0007669"/>
    <property type="project" value="TreeGrafter"/>
</dbReference>
<dbReference type="PANTHER" id="PTHR28026">
    <property type="entry name" value="DUF962 DOMAIN PROTEIN (AFU_ORTHOLOGUE AFUA_8G05310)"/>
    <property type="match status" value="1"/>
</dbReference>
<reference evidence="4" key="1">
    <citation type="submission" date="2019-02" db="EMBL/GenBank/DDBJ databases">
        <title>FDA dAtabase for Regulatory Grade micrObial Sequences (FDA-ARGOS): Supporting development and validation of Infectious Disease Dx tests.</title>
        <authorList>
            <person name="Duncan R."/>
            <person name="Fisher C."/>
            <person name="Tallon L."/>
            <person name="Sadzewicz L."/>
            <person name="Sengamalay N."/>
            <person name="Ott S."/>
            <person name="Godinez A."/>
            <person name="Nagaraj S."/>
            <person name="Vavikolanu K."/>
            <person name="Vyas G."/>
            <person name="Nadendla S."/>
            <person name="Aluvathingal J."/>
            <person name="Sichtig H."/>
        </authorList>
    </citation>
    <scope>NUCLEOTIDE SEQUENCE [LARGE SCALE GENOMIC DNA]</scope>
    <source>
        <strain evidence="4">FDAARGOS_360</strain>
    </source>
</reference>
<dbReference type="Proteomes" id="UP000318821">
    <property type="component" value="Unassembled WGS sequence"/>
</dbReference>
<dbReference type="PANTHER" id="PTHR28026:SF9">
    <property type="entry name" value="2-HYDROXY-PALMITIC ACID DIOXYGENASE MPO1"/>
    <property type="match status" value="1"/>
</dbReference>
<feature type="compositionally biased region" description="Low complexity" evidence="1">
    <location>
        <begin position="766"/>
        <end position="776"/>
    </location>
</feature>
<accession>A0A504XH86</accession>
<dbReference type="Pfam" id="PF06127">
    <property type="entry name" value="Mpo1-like"/>
    <property type="match status" value="1"/>
</dbReference>
<feature type="region of interest" description="Disordered" evidence="1">
    <location>
        <begin position="744"/>
        <end position="783"/>
    </location>
</feature>
<proteinExistence type="predicted"/>
<keyword evidence="2" id="KW-0812">Transmembrane</keyword>
<dbReference type="VEuPathDB" id="TriTrypDB:LdCL_350051000"/>
<protein>
    <submittedName>
        <fullName evidence="3">Uncharacterized protein</fullName>
    </submittedName>
</protein>
<keyword evidence="2" id="KW-1133">Transmembrane helix</keyword>
<dbReference type="VEuPathDB" id="TriTrypDB:LdBPK_354600.1"/>
<dbReference type="InterPro" id="IPR009305">
    <property type="entry name" value="Mpo1-like"/>
</dbReference>
<gene>
    <name evidence="3" type="ORF">CGC20_14485</name>
</gene>
<dbReference type="VEuPathDB" id="TriTrypDB:LdBPK_354590.1"/>
<keyword evidence="2" id="KW-0472">Membrane</keyword>
<dbReference type="VEuPathDB" id="TriTrypDB:LdCL_350051100"/>
<evidence type="ECO:0000256" key="2">
    <source>
        <dbReference type="SAM" id="Phobius"/>
    </source>
</evidence>
<evidence type="ECO:0000313" key="4">
    <source>
        <dbReference type="Proteomes" id="UP000318821"/>
    </source>
</evidence>